<name>A0ABR0EHL5_ZASCE</name>
<feature type="compositionally biased region" description="Basic residues" evidence="1">
    <location>
        <begin position="132"/>
        <end position="146"/>
    </location>
</feature>
<feature type="compositionally biased region" description="Basic residues" evidence="1">
    <location>
        <begin position="197"/>
        <end position="207"/>
    </location>
</feature>
<proteinExistence type="predicted"/>
<feature type="region of interest" description="Disordered" evidence="1">
    <location>
        <begin position="118"/>
        <end position="173"/>
    </location>
</feature>
<dbReference type="Proteomes" id="UP001305779">
    <property type="component" value="Unassembled WGS sequence"/>
</dbReference>
<organism evidence="2 3">
    <name type="scientific">Zasmidium cellare</name>
    <name type="common">Wine cellar mold</name>
    <name type="synonym">Racodium cellare</name>
    <dbReference type="NCBI Taxonomy" id="395010"/>
    <lineage>
        <taxon>Eukaryota</taxon>
        <taxon>Fungi</taxon>
        <taxon>Dikarya</taxon>
        <taxon>Ascomycota</taxon>
        <taxon>Pezizomycotina</taxon>
        <taxon>Dothideomycetes</taxon>
        <taxon>Dothideomycetidae</taxon>
        <taxon>Mycosphaerellales</taxon>
        <taxon>Mycosphaerellaceae</taxon>
        <taxon>Zasmidium</taxon>
    </lineage>
</organism>
<evidence type="ECO:0000256" key="1">
    <source>
        <dbReference type="SAM" id="MobiDB-lite"/>
    </source>
</evidence>
<gene>
    <name evidence="2" type="ORF">PRZ48_008877</name>
</gene>
<accession>A0ABR0EHL5</accession>
<feature type="compositionally biased region" description="Low complexity" evidence="1">
    <location>
        <begin position="152"/>
        <end position="167"/>
    </location>
</feature>
<evidence type="ECO:0000313" key="3">
    <source>
        <dbReference type="Proteomes" id="UP001305779"/>
    </source>
</evidence>
<sequence>MSGHRWQLDERLCLDILHTEFENTRAENHSIFGRMFGQRWEAADRSPYTAQRLYEEHRWRWDASKSKDWDLICIPPLLRTLQQQSDRNQMHQRIIAAAAQNGTNNYFTEEVDTIITLKTPDRPHIETGRPANAKRKASKSARKSTPKRQALSSNFPSASSSSTYPSSAGFAHPQVQLPGLGIQQGARDVAAGPSRPGKGKSQKKASPTKRAVVKAGPDEDRPTPAPRPQERTTSAPATAIANAIPAPAPMENAPPLQMVHSCQLNLTVFPPTYTRLNIDRFIHKSTLLYKSGGHVKRVVEGDKTFDVMVCQKAFCLFCQRQDQYADLPPHMAQPLATRAENARGVIPDSSPLIGLPFIHVWRDCDREPEPNPSNRYAFDPLPPKATNAPELPTWVSEVWFDDTQNGAEEGGGFLGYRQAGLCNPELCDVCKISDERAAELLAGVGP</sequence>
<feature type="region of interest" description="Disordered" evidence="1">
    <location>
        <begin position="185"/>
        <end position="236"/>
    </location>
</feature>
<dbReference type="EMBL" id="JAXOVC010000006">
    <property type="protein sequence ID" value="KAK4500688.1"/>
    <property type="molecule type" value="Genomic_DNA"/>
</dbReference>
<comment type="caution">
    <text evidence="2">The sequence shown here is derived from an EMBL/GenBank/DDBJ whole genome shotgun (WGS) entry which is preliminary data.</text>
</comment>
<reference evidence="2 3" key="1">
    <citation type="journal article" date="2023" name="G3 (Bethesda)">
        <title>A chromosome-level genome assembly of Zasmidium syzygii isolated from banana leaves.</title>
        <authorList>
            <person name="van Westerhoven A.C."/>
            <person name="Mehrabi R."/>
            <person name="Talebi R."/>
            <person name="Steentjes M.B.F."/>
            <person name="Corcolon B."/>
            <person name="Chong P.A."/>
            <person name="Kema G.H.J."/>
            <person name="Seidl M.F."/>
        </authorList>
    </citation>
    <scope>NUCLEOTIDE SEQUENCE [LARGE SCALE GENOMIC DNA]</scope>
    <source>
        <strain evidence="2 3">P124</strain>
    </source>
</reference>
<keyword evidence="3" id="KW-1185">Reference proteome</keyword>
<evidence type="ECO:0000313" key="2">
    <source>
        <dbReference type="EMBL" id="KAK4500688.1"/>
    </source>
</evidence>
<protein>
    <submittedName>
        <fullName evidence="2">Uncharacterized protein</fullName>
    </submittedName>
</protein>